<dbReference type="PANTHER" id="PTHR30461:SF2">
    <property type="entry name" value="SERINE RECOMBINASE PINE-RELATED"/>
    <property type="match status" value="1"/>
</dbReference>
<evidence type="ECO:0000256" key="4">
    <source>
        <dbReference type="ARBA" id="ARBA00023172"/>
    </source>
</evidence>
<feature type="domain" description="Resolvase/invertase-type recombinase catalytic" evidence="7">
    <location>
        <begin position="7"/>
        <end position="144"/>
    </location>
</feature>
<dbReference type="SUPFAM" id="SSF46689">
    <property type="entry name" value="Homeodomain-like"/>
    <property type="match status" value="1"/>
</dbReference>
<dbReference type="InterPro" id="IPR009057">
    <property type="entry name" value="Homeodomain-like_sf"/>
</dbReference>
<reference evidence="8 9" key="1">
    <citation type="submission" date="2020-10" db="EMBL/GenBank/DDBJ databases">
        <title>Degradation of 1,4-Dioxane by Xanthobacter sp. YN2, via a Novel Group-2 Soluble Di-Iron Monooxygenase.</title>
        <authorList>
            <person name="Ma F."/>
            <person name="Wang Y."/>
            <person name="Yang J."/>
            <person name="Guo H."/>
            <person name="Su D."/>
            <person name="Yu L."/>
        </authorList>
    </citation>
    <scope>NUCLEOTIDE SEQUENCE [LARGE SCALE GENOMIC DNA]</scope>
    <source>
        <strain evidence="8 9">YN2</strain>
        <plasmid evidence="8 9">unnamed3</plasmid>
    </source>
</reference>
<dbReference type="KEGG" id="xdi:EZH22_31190"/>
<evidence type="ECO:0000259" key="7">
    <source>
        <dbReference type="PROSITE" id="PS51736"/>
    </source>
</evidence>
<dbReference type="GO" id="GO:0015074">
    <property type="term" value="P:DNA integration"/>
    <property type="evidence" value="ECO:0007669"/>
    <property type="project" value="UniProtKB-KW"/>
</dbReference>
<dbReference type="GO" id="GO:0000150">
    <property type="term" value="F:DNA strand exchange activity"/>
    <property type="evidence" value="ECO:0007669"/>
    <property type="project" value="InterPro"/>
</dbReference>
<dbReference type="InterPro" id="IPR006118">
    <property type="entry name" value="Recombinase_CS"/>
</dbReference>
<organism evidence="8 9">
    <name type="scientific">Xanthobacter dioxanivorans</name>
    <dbReference type="NCBI Taxonomy" id="2528964"/>
    <lineage>
        <taxon>Bacteria</taxon>
        <taxon>Pseudomonadati</taxon>
        <taxon>Pseudomonadota</taxon>
        <taxon>Alphaproteobacteria</taxon>
        <taxon>Hyphomicrobiales</taxon>
        <taxon>Xanthobacteraceae</taxon>
        <taxon>Xanthobacter</taxon>
    </lineage>
</organism>
<dbReference type="SMART" id="SM00857">
    <property type="entry name" value="Resolvase"/>
    <property type="match status" value="1"/>
</dbReference>
<geneLocation type="plasmid" evidence="8 9">
    <name>unnamed3</name>
</geneLocation>
<dbReference type="InterPro" id="IPR036162">
    <property type="entry name" value="Resolvase-like_N_sf"/>
</dbReference>
<dbReference type="InterPro" id="IPR050639">
    <property type="entry name" value="SSR_resolvase"/>
</dbReference>
<dbReference type="Proteomes" id="UP000596427">
    <property type="component" value="Plasmid unnamed3"/>
</dbReference>
<dbReference type="SUPFAM" id="SSF53041">
    <property type="entry name" value="Resolvase-like"/>
    <property type="match status" value="1"/>
</dbReference>
<evidence type="ECO:0000256" key="2">
    <source>
        <dbReference type="ARBA" id="ARBA00022908"/>
    </source>
</evidence>
<evidence type="ECO:0000256" key="3">
    <source>
        <dbReference type="ARBA" id="ARBA00023125"/>
    </source>
</evidence>
<feature type="active site" description="O-(5'-phospho-DNA)-serine intermediate" evidence="5 6">
    <location>
        <position position="15"/>
    </location>
</feature>
<dbReference type="Gene3D" id="3.40.50.1390">
    <property type="entry name" value="Resolvase, N-terminal catalytic domain"/>
    <property type="match status" value="1"/>
</dbReference>
<gene>
    <name evidence="8" type="ORF">EZH22_31190</name>
</gene>
<proteinExistence type="inferred from homology"/>
<evidence type="ECO:0000256" key="1">
    <source>
        <dbReference type="ARBA" id="ARBA00009913"/>
    </source>
</evidence>
<dbReference type="AlphaFoldDB" id="A0A974SMA0"/>
<sequence length="207" mass="22938">MRQQKPAMYGYARVSTDDQRLDLQIDALTRFGVERDRIFTDEALSGATMKRRPGLTAAFKALRPGAKLVVWKIDRLGRNLSELIQTADLVRTKGAELISLTEQIDTSNAIGKAMYHLIGVFAQLEREMIAERTKAGIAAAKERGRMPGRRSTLPPEKRALVVDHMRKGLTFTKIAPLVGVSKSTLYNNGDDLRAELAALQAKEISDS</sequence>
<name>A0A974SMA0_9HYPH</name>
<dbReference type="EMBL" id="CP063365">
    <property type="protein sequence ID" value="QRG10239.1"/>
    <property type="molecule type" value="Genomic_DNA"/>
</dbReference>
<evidence type="ECO:0000313" key="8">
    <source>
        <dbReference type="EMBL" id="QRG10239.1"/>
    </source>
</evidence>
<dbReference type="PROSITE" id="PS00397">
    <property type="entry name" value="RECOMBINASES_1"/>
    <property type="match status" value="1"/>
</dbReference>
<keyword evidence="2" id="KW-0229">DNA integration</keyword>
<keyword evidence="3" id="KW-0238">DNA-binding</keyword>
<dbReference type="GO" id="GO:0003677">
    <property type="term" value="F:DNA binding"/>
    <property type="evidence" value="ECO:0007669"/>
    <property type="project" value="UniProtKB-KW"/>
</dbReference>
<keyword evidence="9" id="KW-1185">Reference proteome</keyword>
<dbReference type="PANTHER" id="PTHR30461">
    <property type="entry name" value="DNA-INVERTASE FROM LAMBDOID PROPHAGE"/>
    <property type="match status" value="1"/>
</dbReference>
<dbReference type="PROSITE" id="PS51736">
    <property type="entry name" value="RECOMBINASES_3"/>
    <property type="match status" value="1"/>
</dbReference>
<keyword evidence="4" id="KW-0233">DNA recombination</keyword>
<protein>
    <submittedName>
        <fullName evidence="8">Recombinase family protein</fullName>
    </submittedName>
</protein>
<evidence type="ECO:0000256" key="5">
    <source>
        <dbReference type="PIRSR" id="PIRSR606118-50"/>
    </source>
</evidence>
<accession>A0A974SMA0</accession>
<keyword evidence="8" id="KW-0614">Plasmid</keyword>
<dbReference type="InterPro" id="IPR006119">
    <property type="entry name" value="Resolv_N"/>
</dbReference>
<comment type="similarity">
    <text evidence="1">Belongs to the site-specific recombinase resolvase family.</text>
</comment>
<evidence type="ECO:0000313" key="9">
    <source>
        <dbReference type="Proteomes" id="UP000596427"/>
    </source>
</evidence>
<dbReference type="CDD" id="cd03768">
    <property type="entry name" value="SR_ResInv"/>
    <property type="match status" value="1"/>
</dbReference>
<dbReference type="Pfam" id="PF00239">
    <property type="entry name" value="Resolvase"/>
    <property type="match status" value="1"/>
</dbReference>
<evidence type="ECO:0000256" key="6">
    <source>
        <dbReference type="PROSITE-ProRule" id="PRU10137"/>
    </source>
</evidence>